<dbReference type="InterPro" id="IPR041413">
    <property type="entry name" value="MLTR_LBD"/>
</dbReference>
<dbReference type="Gene3D" id="1.10.260.40">
    <property type="entry name" value="lambda repressor-like DNA-binding domains"/>
    <property type="match status" value="1"/>
</dbReference>
<dbReference type="SUPFAM" id="SSF47413">
    <property type="entry name" value="lambda repressor-like DNA-binding domains"/>
    <property type="match status" value="1"/>
</dbReference>
<evidence type="ECO:0000313" key="2">
    <source>
        <dbReference type="EMBL" id="SOD98701.1"/>
    </source>
</evidence>
<dbReference type="AlphaFoldDB" id="A0A286GT16"/>
<organism evidence="2 3">
    <name type="scientific">Blastococcus haudaquaticus</name>
    <dbReference type="NCBI Taxonomy" id="1938745"/>
    <lineage>
        <taxon>Bacteria</taxon>
        <taxon>Bacillati</taxon>
        <taxon>Actinomycetota</taxon>
        <taxon>Actinomycetes</taxon>
        <taxon>Geodermatophilales</taxon>
        <taxon>Geodermatophilaceae</taxon>
        <taxon>Blastococcus</taxon>
    </lineage>
</organism>
<dbReference type="PANTHER" id="PTHR35010:SF2">
    <property type="entry name" value="BLL4672 PROTEIN"/>
    <property type="match status" value="1"/>
</dbReference>
<evidence type="ECO:0000313" key="3">
    <source>
        <dbReference type="Proteomes" id="UP000219482"/>
    </source>
</evidence>
<dbReference type="InterPro" id="IPR001387">
    <property type="entry name" value="Cro/C1-type_HTH"/>
</dbReference>
<dbReference type="Gene3D" id="3.30.450.180">
    <property type="match status" value="1"/>
</dbReference>
<dbReference type="OrthoDB" id="3542608at2"/>
<proteinExistence type="predicted"/>
<name>A0A286GT16_9ACTN</name>
<keyword evidence="3" id="KW-1185">Reference proteome</keyword>
<dbReference type="Pfam" id="PF17765">
    <property type="entry name" value="MLTR_LBD"/>
    <property type="match status" value="1"/>
</dbReference>
<dbReference type="CDD" id="cd00093">
    <property type="entry name" value="HTH_XRE"/>
    <property type="match status" value="1"/>
</dbReference>
<dbReference type="PANTHER" id="PTHR35010">
    <property type="entry name" value="BLL4672 PROTEIN-RELATED"/>
    <property type="match status" value="1"/>
</dbReference>
<sequence length="299" mass="32059">MSGAHTGARDNELGDFLRAQRARITPEAAGLRSVGSRRVTGLRREEVAVLAGVSSDYYARLEQGRERAPSPQLMEAVARALQLGADAREHAFRLARLAPTTRATEEQLSPHLRQLLNSFSKAAAYVVNPAFRVIAANEIAAGLIAPAHHDGKVLEYLFLDPTAPTYFVHWDDVAHASVSGIRLSAGFSPPHPEVAALVRRLYVRSPAFAAMWDAHEVAGLTTVHMHIRHPAVGDLELSYQTFDVRESPGLQLTVASAAPGSPSEDALALLGAMEATERVGNGFPIVGPSSHVTGTQEST</sequence>
<dbReference type="SMART" id="SM00530">
    <property type="entry name" value="HTH_XRE"/>
    <property type="match status" value="1"/>
</dbReference>
<dbReference type="RefSeq" id="WP_097183710.1">
    <property type="nucleotide sequence ID" value="NZ_OCNK01000002.1"/>
</dbReference>
<accession>A0A286GT16</accession>
<dbReference type="InterPro" id="IPR010982">
    <property type="entry name" value="Lambda_DNA-bd_dom_sf"/>
</dbReference>
<protein>
    <submittedName>
        <fullName evidence="2">Transcriptional regulator, contains XRE-family HTH domain</fullName>
    </submittedName>
</protein>
<dbReference type="PROSITE" id="PS50943">
    <property type="entry name" value="HTH_CROC1"/>
    <property type="match status" value="1"/>
</dbReference>
<reference evidence="3" key="1">
    <citation type="submission" date="2017-09" db="EMBL/GenBank/DDBJ databases">
        <authorList>
            <person name="Varghese N."/>
            <person name="Submissions S."/>
        </authorList>
    </citation>
    <scope>NUCLEOTIDE SEQUENCE [LARGE SCALE GENOMIC DNA]</scope>
    <source>
        <strain evidence="3">DSM 44270</strain>
    </source>
</reference>
<dbReference type="Pfam" id="PF13560">
    <property type="entry name" value="HTH_31"/>
    <property type="match status" value="1"/>
</dbReference>
<evidence type="ECO:0000259" key="1">
    <source>
        <dbReference type="PROSITE" id="PS50943"/>
    </source>
</evidence>
<feature type="domain" description="HTH cro/C1-type" evidence="1">
    <location>
        <begin position="41"/>
        <end position="88"/>
    </location>
</feature>
<gene>
    <name evidence="2" type="ORF">SAMN06272739_2001</name>
</gene>
<dbReference type="EMBL" id="OCNK01000002">
    <property type="protein sequence ID" value="SOD98701.1"/>
    <property type="molecule type" value="Genomic_DNA"/>
</dbReference>
<dbReference type="Proteomes" id="UP000219482">
    <property type="component" value="Unassembled WGS sequence"/>
</dbReference>
<dbReference type="GO" id="GO:0003677">
    <property type="term" value="F:DNA binding"/>
    <property type="evidence" value="ECO:0007669"/>
    <property type="project" value="InterPro"/>
</dbReference>